<organism evidence="2 3">
    <name type="scientific">Vagococcus bubulae</name>
    <dbReference type="NCBI Taxonomy" id="1977868"/>
    <lineage>
        <taxon>Bacteria</taxon>
        <taxon>Bacillati</taxon>
        <taxon>Bacillota</taxon>
        <taxon>Bacilli</taxon>
        <taxon>Lactobacillales</taxon>
        <taxon>Enterococcaceae</taxon>
        <taxon>Vagococcus</taxon>
    </lineage>
</organism>
<dbReference type="OrthoDB" id="9776685at2"/>
<dbReference type="Proteomes" id="UP000288490">
    <property type="component" value="Unassembled WGS sequence"/>
</dbReference>
<gene>
    <name evidence="2" type="ORF">CBF36_09495</name>
</gene>
<feature type="domain" description="Serine aminopeptidase S33" evidence="1">
    <location>
        <begin position="100"/>
        <end position="207"/>
    </location>
</feature>
<dbReference type="InterPro" id="IPR029058">
    <property type="entry name" value="AB_hydrolase_fold"/>
</dbReference>
<name>A0A429ZE07_9ENTE</name>
<dbReference type="Pfam" id="PF12146">
    <property type="entry name" value="Hydrolase_4"/>
    <property type="match status" value="1"/>
</dbReference>
<dbReference type="InterPro" id="IPR052920">
    <property type="entry name" value="DNA-binding_regulatory"/>
</dbReference>
<dbReference type="Gene3D" id="3.40.50.1820">
    <property type="entry name" value="alpha/beta hydrolase"/>
    <property type="match status" value="1"/>
</dbReference>
<comment type="caution">
    <text evidence="2">The sequence shown here is derived from an EMBL/GenBank/DDBJ whole genome shotgun (WGS) entry which is preliminary data.</text>
</comment>
<dbReference type="InterPro" id="IPR022742">
    <property type="entry name" value="Hydrolase_4"/>
</dbReference>
<dbReference type="RefSeq" id="WP_125958220.1">
    <property type="nucleotide sequence ID" value="NZ_JAQEJV010000022.1"/>
</dbReference>
<dbReference type="AlphaFoldDB" id="A0A429ZE07"/>
<sequence>MKWLLLILILLVIICVVLSNFLLNATFKKDNKWYDKLGHKMMNPDNFNKTKSQYDIIEENQKNLGYEFWDAGDYEDVYLKTDRGTLYARKFMHSDSDKWAILVHGYRKTGKEDMSFYALKFYSQGFNVLVPDLYAHGKSDGNDIGMGWNDRLDICLWIDELVKQHNYSEIILFGGSMGASTIMMASGEKLPTQVKGIIADCGYSSVYDEFSYLVKSLMKLPNFPLVTTLNQLAKMKLGTSLKEMSAVSQLQKNTLPTLFIHGNADKFVPHSMIYKNMEATKGVKESLIIENAPHLSSAIYEEEHYFETVFSFIDRYCKSN</sequence>
<proteinExistence type="predicted"/>
<evidence type="ECO:0000259" key="1">
    <source>
        <dbReference type="Pfam" id="PF12146"/>
    </source>
</evidence>
<dbReference type="PANTHER" id="PTHR43358">
    <property type="entry name" value="ALPHA/BETA-HYDROLASE"/>
    <property type="match status" value="1"/>
</dbReference>
<accession>A0A429ZE07</accession>
<dbReference type="PANTHER" id="PTHR43358:SF4">
    <property type="entry name" value="ALPHA_BETA HYDROLASE FOLD-1 DOMAIN-CONTAINING PROTEIN"/>
    <property type="match status" value="1"/>
</dbReference>
<reference evidence="2 3" key="1">
    <citation type="submission" date="2017-05" db="EMBL/GenBank/DDBJ databases">
        <title>Vagococcus spp. assemblies.</title>
        <authorList>
            <person name="Gulvik C.A."/>
        </authorList>
    </citation>
    <scope>NUCLEOTIDE SEQUENCE [LARGE SCALE GENOMIC DNA]</scope>
    <source>
        <strain evidence="2 3">SS1994</strain>
    </source>
</reference>
<dbReference type="EMBL" id="NGJT01000019">
    <property type="protein sequence ID" value="RST91946.1"/>
    <property type="molecule type" value="Genomic_DNA"/>
</dbReference>
<dbReference type="SUPFAM" id="SSF53474">
    <property type="entry name" value="alpha/beta-Hydrolases"/>
    <property type="match status" value="1"/>
</dbReference>
<evidence type="ECO:0000313" key="3">
    <source>
        <dbReference type="Proteomes" id="UP000288490"/>
    </source>
</evidence>
<keyword evidence="2" id="KW-0378">Hydrolase</keyword>
<keyword evidence="3" id="KW-1185">Reference proteome</keyword>
<dbReference type="GO" id="GO:0016787">
    <property type="term" value="F:hydrolase activity"/>
    <property type="evidence" value="ECO:0007669"/>
    <property type="project" value="UniProtKB-KW"/>
</dbReference>
<evidence type="ECO:0000313" key="2">
    <source>
        <dbReference type="EMBL" id="RST91946.1"/>
    </source>
</evidence>
<protein>
    <submittedName>
        <fullName evidence="2">Alpha/beta hydrolase</fullName>
    </submittedName>
</protein>